<dbReference type="Gene3D" id="1.10.630.10">
    <property type="entry name" value="Cytochrome P450"/>
    <property type="match status" value="1"/>
</dbReference>
<dbReference type="PROSITE" id="PS00086">
    <property type="entry name" value="CYTOCHROME_P450"/>
    <property type="match status" value="1"/>
</dbReference>
<dbReference type="Proteomes" id="UP000800235">
    <property type="component" value="Unassembled WGS sequence"/>
</dbReference>
<dbReference type="InterPro" id="IPR017972">
    <property type="entry name" value="Cyt_P450_CS"/>
</dbReference>
<evidence type="ECO:0000256" key="6">
    <source>
        <dbReference type="PIRSR" id="PIRSR602401-1"/>
    </source>
</evidence>
<keyword evidence="7" id="KW-0560">Oxidoreductase</keyword>
<dbReference type="InterPro" id="IPR002401">
    <property type="entry name" value="Cyt_P450_E_grp-I"/>
</dbReference>
<keyword evidence="5 6" id="KW-0408">Iron</keyword>
<keyword evidence="3 6" id="KW-0349">Heme</keyword>
<keyword evidence="8" id="KW-0472">Membrane</keyword>
<evidence type="ECO:0000256" key="1">
    <source>
        <dbReference type="ARBA" id="ARBA00001971"/>
    </source>
</evidence>
<dbReference type="PANTHER" id="PTHR24305:SF210">
    <property type="entry name" value="CYTOCHROME P450 MONOOXYGENASE ASQL-RELATED"/>
    <property type="match status" value="1"/>
</dbReference>
<dbReference type="OrthoDB" id="1470350at2759"/>
<dbReference type="GO" id="GO:0016705">
    <property type="term" value="F:oxidoreductase activity, acting on paired donors, with incorporation or reduction of molecular oxygen"/>
    <property type="evidence" value="ECO:0007669"/>
    <property type="project" value="InterPro"/>
</dbReference>
<dbReference type="InterPro" id="IPR050121">
    <property type="entry name" value="Cytochrome_P450_monoxygenase"/>
</dbReference>
<keyword evidence="4 6" id="KW-0479">Metal-binding</keyword>
<dbReference type="GO" id="GO:0005506">
    <property type="term" value="F:iron ion binding"/>
    <property type="evidence" value="ECO:0007669"/>
    <property type="project" value="InterPro"/>
</dbReference>
<comment type="similarity">
    <text evidence="2 7">Belongs to the cytochrome P450 family.</text>
</comment>
<evidence type="ECO:0000256" key="7">
    <source>
        <dbReference type="RuleBase" id="RU000461"/>
    </source>
</evidence>
<keyword evidence="8" id="KW-0812">Transmembrane</keyword>
<dbReference type="EMBL" id="MU007117">
    <property type="protein sequence ID" value="KAF2419707.1"/>
    <property type="molecule type" value="Genomic_DNA"/>
</dbReference>
<protein>
    <submittedName>
        <fullName evidence="9">Pisatin demethylase</fullName>
    </submittedName>
</protein>
<keyword evidence="10" id="KW-1185">Reference proteome</keyword>
<dbReference type="InterPro" id="IPR001128">
    <property type="entry name" value="Cyt_P450"/>
</dbReference>
<organism evidence="9 10">
    <name type="scientific">Tothia fuscella</name>
    <dbReference type="NCBI Taxonomy" id="1048955"/>
    <lineage>
        <taxon>Eukaryota</taxon>
        <taxon>Fungi</taxon>
        <taxon>Dikarya</taxon>
        <taxon>Ascomycota</taxon>
        <taxon>Pezizomycotina</taxon>
        <taxon>Dothideomycetes</taxon>
        <taxon>Pleosporomycetidae</taxon>
        <taxon>Venturiales</taxon>
        <taxon>Cylindrosympodiaceae</taxon>
        <taxon>Tothia</taxon>
    </lineage>
</organism>
<dbReference type="Pfam" id="PF00067">
    <property type="entry name" value="p450"/>
    <property type="match status" value="1"/>
</dbReference>
<dbReference type="PANTHER" id="PTHR24305">
    <property type="entry name" value="CYTOCHROME P450"/>
    <property type="match status" value="1"/>
</dbReference>
<evidence type="ECO:0000313" key="9">
    <source>
        <dbReference type="EMBL" id="KAF2419707.1"/>
    </source>
</evidence>
<dbReference type="GO" id="GO:0004497">
    <property type="term" value="F:monooxygenase activity"/>
    <property type="evidence" value="ECO:0007669"/>
    <property type="project" value="UniProtKB-KW"/>
</dbReference>
<keyword evidence="7" id="KW-0503">Monooxygenase</keyword>
<comment type="caution">
    <text evidence="9">The sequence shown here is derived from an EMBL/GenBank/DDBJ whole genome shotgun (WGS) entry which is preliminary data.</text>
</comment>
<evidence type="ECO:0000256" key="5">
    <source>
        <dbReference type="ARBA" id="ARBA00023004"/>
    </source>
</evidence>
<reference evidence="9" key="1">
    <citation type="journal article" date="2020" name="Stud. Mycol.">
        <title>101 Dothideomycetes genomes: a test case for predicting lifestyles and emergence of pathogens.</title>
        <authorList>
            <person name="Haridas S."/>
            <person name="Albert R."/>
            <person name="Binder M."/>
            <person name="Bloem J."/>
            <person name="Labutti K."/>
            <person name="Salamov A."/>
            <person name="Andreopoulos B."/>
            <person name="Baker S."/>
            <person name="Barry K."/>
            <person name="Bills G."/>
            <person name="Bluhm B."/>
            <person name="Cannon C."/>
            <person name="Castanera R."/>
            <person name="Culley D."/>
            <person name="Daum C."/>
            <person name="Ezra D."/>
            <person name="Gonzalez J."/>
            <person name="Henrissat B."/>
            <person name="Kuo A."/>
            <person name="Liang C."/>
            <person name="Lipzen A."/>
            <person name="Lutzoni F."/>
            <person name="Magnuson J."/>
            <person name="Mondo S."/>
            <person name="Nolan M."/>
            <person name="Ohm R."/>
            <person name="Pangilinan J."/>
            <person name="Park H.-J."/>
            <person name="Ramirez L."/>
            <person name="Alfaro M."/>
            <person name="Sun H."/>
            <person name="Tritt A."/>
            <person name="Yoshinaga Y."/>
            <person name="Zwiers L.-H."/>
            <person name="Turgeon B."/>
            <person name="Goodwin S."/>
            <person name="Spatafora J."/>
            <person name="Crous P."/>
            <person name="Grigoriev I."/>
        </authorList>
    </citation>
    <scope>NUCLEOTIDE SEQUENCE</scope>
    <source>
        <strain evidence="9">CBS 130266</strain>
    </source>
</reference>
<evidence type="ECO:0000256" key="4">
    <source>
        <dbReference type="ARBA" id="ARBA00022723"/>
    </source>
</evidence>
<name>A0A9P4NG15_9PEZI</name>
<evidence type="ECO:0000256" key="2">
    <source>
        <dbReference type="ARBA" id="ARBA00010617"/>
    </source>
</evidence>
<comment type="cofactor">
    <cofactor evidence="1 6">
        <name>heme</name>
        <dbReference type="ChEBI" id="CHEBI:30413"/>
    </cofactor>
</comment>
<evidence type="ECO:0000256" key="3">
    <source>
        <dbReference type="ARBA" id="ARBA00022617"/>
    </source>
</evidence>
<evidence type="ECO:0000256" key="8">
    <source>
        <dbReference type="SAM" id="Phobius"/>
    </source>
</evidence>
<dbReference type="PRINTS" id="PR00463">
    <property type="entry name" value="EP450I"/>
</dbReference>
<dbReference type="GO" id="GO:0020037">
    <property type="term" value="F:heme binding"/>
    <property type="evidence" value="ECO:0007669"/>
    <property type="project" value="InterPro"/>
</dbReference>
<dbReference type="CDD" id="cd11058">
    <property type="entry name" value="CYP60B-like"/>
    <property type="match status" value="1"/>
</dbReference>
<evidence type="ECO:0000313" key="10">
    <source>
        <dbReference type="Proteomes" id="UP000800235"/>
    </source>
</evidence>
<dbReference type="AlphaFoldDB" id="A0A9P4NG15"/>
<sequence>MGVLVVPSLGMPEDLSTWTVLVALSVISIISYVSITVVYRLYFHPLAKYPGPFLARISPIPCTLSLLRGRIPFFVKDCHDKYGPVVRVSPNELCFDDASAWKDIYGSRPGHKNFHKDPIHVGSIQSLPGVTTITMADDADHARQRRALSHVFSTKALMEQEYIVKSYIDVFSTKMKDFAQRGELVNVTDWFAYTTFDIIGDMALGEPFGCLTNVDFRFWVPLISESIKAGAIEQATRRMATTDTFLQKFLISCIPARIGSTRKMHLDYSREKILKRMQQTNNEHKDFLYYLMKQQDKEQLNLDEVIVNGALFIIAGTETTAGFLTGLFNQILRPNNIHVVERLTKEIRDNFKSEEDLAFEELVKLPYLTAVIEEGLRIFPSAPIGFVRTVPAGGDTVSGHFVPEGTTVSVGMWAATHSERNFSQPYEFRPERWMDKENTTDKLHASNPFSLGPRGCIGRNLSYMEMRLIIGKLLWCNDITMANHPENDVWDPVNDHENMVVYNNWIKPPLHVKLTPRKDGAK</sequence>
<dbReference type="PRINTS" id="PR00385">
    <property type="entry name" value="P450"/>
</dbReference>
<accession>A0A9P4NG15</accession>
<feature type="transmembrane region" description="Helical" evidence="8">
    <location>
        <begin position="20"/>
        <end position="42"/>
    </location>
</feature>
<proteinExistence type="inferred from homology"/>
<dbReference type="InterPro" id="IPR036396">
    <property type="entry name" value="Cyt_P450_sf"/>
</dbReference>
<keyword evidence="8" id="KW-1133">Transmembrane helix</keyword>
<dbReference type="SUPFAM" id="SSF48264">
    <property type="entry name" value="Cytochrome P450"/>
    <property type="match status" value="1"/>
</dbReference>
<feature type="binding site" description="axial binding residue" evidence="6">
    <location>
        <position position="456"/>
    </location>
    <ligand>
        <name>heme</name>
        <dbReference type="ChEBI" id="CHEBI:30413"/>
    </ligand>
    <ligandPart>
        <name>Fe</name>
        <dbReference type="ChEBI" id="CHEBI:18248"/>
    </ligandPart>
</feature>
<gene>
    <name evidence="9" type="ORF">EJ08DRAFT_621154</name>
</gene>